<keyword evidence="3 5" id="KW-1133">Transmembrane helix</keyword>
<keyword evidence="7" id="KW-1185">Reference proteome</keyword>
<proteinExistence type="predicted"/>
<evidence type="ECO:0000313" key="6">
    <source>
        <dbReference type="EMBL" id="RWX74879.1"/>
    </source>
</evidence>
<accession>A0A444LBD7</accession>
<dbReference type="RefSeq" id="WP_128445540.1">
    <property type="nucleotide sequence ID" value="NZ_SBIP01000006.1"/>
</dbReference>
<evidence type="ECO:0008006" key="8">
    <source>
        <dbReference type="Google" id="ProtNLM"/>
    </source>
</evidence>
<protein>
    <recommendedName>
        <fullName evidence="8">Type IV secretion system protein VirB3</fullName>
    </recommendedName>
</protein>
<organism evidence="6 7">
    <name type="scientific">Neorhizobium lilium</name>
    <dbReference type="NCBI Taxonomy" id="2503024"/>
    <lineage>
        <taxon>Bacteria</taxon>
        <taxon>Pseudomonadati</taxon>
        <taxon>Pseudomonadota</taxon>
        <taxon>Alphaproteobacteria</taxon>
        <taxon>Hyphomicrobiales</taxon>
        <taxon>Rhizobiaceae</taxon>
        <taxon>Rhizobium/Agrobacterium group</taxon>
        <taxon>Neorhizobium</taxon>
    </lineage>
</organism>
<dbReference type="Pfam" id="PF05101">
    <property type="entry name" value="VirB3"/>
    <property type="match status" value="1"/>
</dbReference>
<keyword evidence="4 5" id="KW-0472">Membrane</keyword>
<dbReference type="OrthoDB" id="7923381at2"/>
<dbReference type="EMBL" id="SBIP01000006">
    <property type="protein sequence ID" value="RWX74879.1"/>
    <property type="molecule type" value="Genomic_DNA"/>
</dbReference>
<evidence type="ECO:0000256" key="2">
    <source>
        <dbReference type="ARBA" id="ARBA00022692"/>
    </source>
</evidence>
<dbReference type="Proteomes" id="UP000287687">
    <property type="component" value="Unassembled WGS sequence"/>
</dbReference>
<evidence type="ECO:0000256" key="1">
    <source>
        <dbReference type="ARBA" id="ARBA00004370"/>
    </source>
</evidence>
<name>A0A444LBD7_9HYPH</name>
<keyword evidence="2 5" id="KW-0812">Transmembrane</keyword>
<feature type="transmembrane region" description="Helical" evidence="5">
    <location>
        <begin position="20"/>
        <end position="40"/>
    </location>
</feature>
<evidence type="ECO:0000256" key="4">
    <source>
        <dbReference type="ARBA" id="ARBA00023136"/>
    </source>
</evidence>
<evidence type="ECO:0000256" key="5">
    <source>
        <dbReference type="SAM" id="Phobius"/>
    </source>
</evidence>
<sequence>MHDDAPDVEPLILPLTRPPMYFGVDIIVFVVNGLFGIVLFIATSNFLAPLIVLPIHFIGLYLCQRDVHIVRVAQVFLSMRRAIRNRKFWKAGSYSP</sequence>
<gene>
    <name evidence="6" type="ORF">EPK99_23625</name>
</gene>
<comment type="subcellular location">
    <subcellularLocation>
        <location evidence="1">Membrane</location>
    </subcellularLocation>
</comment>
<evidence type="ECO:0000256" key="3">
    <source>
        <dbReference type="ARBA" id="ARBA00022989"/>
    </source>
</evidence>
<dbReference type="GO" id="GO:0016020">
    <property type="term" value="C:membrane"/>
    <property type="evidence" value="ECO:0007669"/>
    <property type="project" value="UniProtKB-SubCell"/>
</dbReference>
<dbReference type="AlphaFoldDB" id="A0A444LBD7"/>
<feature type="transmembrane region" description="Helical" evidence="5">
    <location>
        <begin position="46"/>
        <end position="63"/>
    </location>
</feature>
<evidence type="ECO:0000313" key="7">
    <source>
        <dbReference type="Proteomes" id="UP000287687"/>
    </source>
</evidence>
<dbReference type="InterPro" id="IPR007792">
    <property type="entry name" value="T4SS_VirB3/TrbD/AvhB"/>
</dbReference>
<reference evidence="6 7" key="1">
    <citation type="submission" date="2019-01" db="EMBL/GenBank/DDBJ databases">
        <title>The draft genome of Rhizobium sp. 24NR.</title>
        <authorList>
            <person name="Liu L."/>
            <person name="Liang L."/>
            <person name="Shi S."/>
            <person name="Xu L."/>
            <person name="Wang X."/>
            <person name="Li L."/>
            <person name="Zhang X."/>
        </authorList>
    </citation>
    <scope>NUCLEOTIDE SEQUENCE [LARGE SCALE GENOMIC DNA]</scope>
    <source>
        <strain evidence="6 7">24NR</strain>
    </source>
</reference>
<comment type="caution">
    <text evidence="6">The sequence shown here is derived from an EMBL/GenBank/DDBJ whole genome shotgun (WGS) entry which is preliminary data.</text>
</comment>